<evidence type="ECO:0000313" key="4">
    <source>
        <dbReference type="EnsemblMetazoa" id="SCAU006945-PA"/>
    </source>
</evidence>
<sequence>MEDTNLKPDKLTLSKAVIEGLRHLGTSIESETARKLIANCVKLTLHPQATIPPVPEIYASNSLRAKQSEYAVVSLFSLATKHCLDGMYLRQLLEEIELANSTIEELTKSYEDNKKSLILRHLQIGHSFPHITDLQWRIVADVKSSTSESSSGEPSFYINMGRFRQNSEGDRETIAEFVCNTEELQLLINKLKEVERHCEKLSNEL</sequence>
<gene>
    <name evidence="4" type="primary">106082986</name>
</gene>
<evidence type="ECO:0000256" key="2">
    <source>
        <dbReference type="ARBA" id="ARBA00093469"/>
    </source>
</evidence>
<dbReference type="InterPro" id="IPR037355">
    <property type="entry name" value="COMMD3"/>
</dbReference>
<dbReference type="InterPro" id="IPR017920">
    <property type="entry name" value="COMM"/>
</dbReference>
<dbReference type="AlphaFoldDB" id="A0A1I8PCX8"/>
<organism evidence="4 5">
    <name type="scientific">Stomoxys calcitrans</name>
    <name type="common">Stable fly</name>
    <name type="synonym">Conops calcitrans</name>
    <dbReference type="NCBI Taxonomy" id="35570"/>
    <lineage>
        <taxon>Eukaryota</taxon>
        <taxon>Metazoa</taxon>
        <taxon>Ecdysozoa</taxon>
        <taxon>Arthropoda</taxon>
        <taxon>Hexapoda</taxon>
        <taxon>Insecta</taxon>
        <taxon>Pterygota</taxon>
        <taxon>Neoptera</taxon>
        <taxon>Endopterygota</taxon>
        <taxon>Diptera</taxon>
        <taxon>Brachycera</taxon>
        <taxon>Muscomorpha</taxon>
        <taxon>Muscoidea</taxon>
        <taxon>Muscidae</taxon>
        <taxon>Stomoxys</taxon>
    </lineage>
</organism>
<keyword evidence="5" id="KW-1185">Reference proteome</keyword>
<dbReference type="VEuPathDB" id="VectorBase:SCAU006945"/>
<reference evidence="4" key="1">
    <citation type="submission" date="2020-05" db="UniProtKB">
        <authorList>
            <consortium name="EnsemblMetazoa"/>
        </authorList>
    </citation>
    <scope>IDENTIFICATION</scope>
    <source>
        <strain evidence="4">USDA</strain>
    </source>
</reference>
<dbReference type="STRING" id="35570.A0A1I8PCX8"/>
<dbReference type="OrthoDB" id="1917519at2759"/>
<evidence type="ECO:0000313" key="5">
    <source>
        <dbReference type="Proteomes" id="UP000095300"/>
    </source>
</evidence>
<dbReference type="PROSITE" id="PS51269">
    <property type="entry name" value="COMM"/>
    <property type="match status" value="1"/>
</dbReference>
<proteinExistence type="inferred from homology"/>
<accession>A0A1I8PCX8</accession>
<dbReference type="Pfam" id="PF07258">
    <property type="entry name" value="COMM_domain"/>
    <property type="match status" value="1"/>
</dbReference>
<dbReference type="KEGG" id="scac:106082986"/>
<dbReference type="PANTHER" id="PTHR31159:SF1">
    <property type="entry name" value="COMM DOMAIN-CONTAINING PROTEIN 3"/>
    <property type="match status" value="1"/>
</dbReference>
<name>A0A1I8PCX8_STOCA</name>
<evidence type="ECO:0000259" key="3">
    <source>
        <dbReference type="PROSITE" id="PS51269"/>
    </source>
</evidence>
<dbReference type="GO" id="GO:0006814">
    <property type="term" value="P:sodium ion transport"/>
    <property type="evidence" value="ECO:0007669"/>
    <property type="project" value="InterPro"/>
</dbReference>
<feature type="domain" description="COMM" evidence="3">
    <location>
        <begin position="130"/>
        <end position="202"/>
    </location>
</feature>
<evidence type="ECO:0000256" key="1">
    <source>
        <dbReference type="ARBA" id="ARBA00016548"/>
    </source>
</evidence>
<protein>
    <recommendedName>
        <fullName evidence="1">COMM domain-containing protein 3</fullName>
    </recommendedName>
</protein>
<comment type="similarity">
    <text evidence="2">Belongs to the COMM domain-containing protein 3 family.</text>
</comment>
<dbReference type="EnsemblMetazoa" id="SCAU006945-RA">
    <property type="protein sequence ID" value="SCAU006945-PA"/>
    <property type="gene ID" value="SCAU006945"/>
</dbReference>
<dbReference type="PANTHER" id="PTHR31159">
    <property type="entry name" value="COMM DOMAIN-CONTAINING PROTEIN 3"/>
    <property type="match status" value="1"/>
</dbReference>
<dbReference type="Proteomes" id="UP000095300">
    <property type="component" value="Unassembled WGS sequence"/>
</dbReference>